<evidence type="ECO:0008006" key="4">
    <source>
        <dbReference type="Google" id="ProtNLM"/>
    </source>
</evidence>
<gene>
    <name evidence="2" type="ORF">Pan241w_38520</name>
</gene>
<feature type="transmembrane region" description="Helical" evidence="1">
    <location>
        <begin position="29"/>
        <end position="51"/>
    </location>
</feature>
<accession>A0A517RIQ2</accession>
<dbReference type="EMBL" id="CP036269">
    <property type="protein sequence ID" value="QDT43748.1"/>
    <property type="molecule type" value="Genomic_DNA"/>
</dbReference>
<keyword evidence="1" id="KW-0472">Membrane</keyword>
<reference evidence="2 3" key="1">
    <citation type="submission" date="2019-02" db="EMBL/GenBank/DDBJ databases">
        <title>Deep-cultivation of Planctomycetes and their phenomic and genomic characterization uncovers novel biology.</title>
        <authorList>
            <person name="Wiegand S."/>
            <person name="Jogler M."/>
            <person name="Boedeker C."/>
            <person name="Pinto D."/>
            <person name="Vollmers J."/>
            <person name="Rivas-Marin E."/>
            <person name="Kohn T."/>
            <person name="Peeters S.H."/>
            <person name="Heuer A."/>
            <person name="Rast P."/>
            <person name="Oberbeckmann S."/>
            <person name="Bunk B."/>
            <person name="Jeske O."/>
            <person name="Meyerdierks A."/>
            <person name="Storesund J.E."/>
            <person name="Kallscheuer N."/>
            <person name="Luecker S."/>
            <person name="Lage O.M."/>
            <person name="Pohl T."/>
            <person name="Merkel B.J."/>
            <person name="Hornburger P."/>
            <person name="Mueller R.-W."/>
            <person name="Bruemmer F."/>
            <person name="Labrenz M."/>
            <person name="Spormann A.M."/>
            <person name="Op den Camp H."/>
            <person name="Overmann J."/>
            <person name="Amann R."/>
            <person name="Jetten M.S.M."/>
            <person name="Mascher T."/>
            <person name="Medema M.H."/>
            <person name="Devos D.P."/>
            <person name="Kaster A.-K."/>
            <person name="Ovreas L."/>
            <person name="Rohde M."/>
            <person name="Galperin M.Y."/>
            <person name="Jogler C."/>
        </authorList>
    </citation>
    <scope>NUCLEOTIDE SEQUENCE [LARGE SCALE GENOMIC DNA]</scope>
    <source>
        <strain evidence="2 3">Pan241w</strain>
    </source>
</reference>
<sequence length="140" mass="15522">MAANVLIDLEVLYYLSRNEPPLHRYLHTYAGGLAAGMVAGLLMFGVIQVLRRLLPADSRWEKRLAQTPRRQMLRQSILAGVIGGASHILLDSLMHAEMQPFWPLAEGNVLAGIISVPALHITLAAIGFFGLIFWLLLREP</sequence>
<evidence type="ECO:0000313" key="3">
    <source>
        <dbReference type="Proteomes" id="UP000317171"/>
    </source>
</evidence>
<feature type="transmembrane region" description="Helical" evidence="1">
    <location>
        <begin position="72"/>
        <end position="90"/>
    </location>
</feature>
<evidence type="ECO:0000256" key="1">
    <source>
        <dbReference type="SAM" id="Phobius"/>
    </source>
</evidence>
<keyword evidence="1" id="KW-0812">Transmembrane</keyword>
<protein>
    <recommendedName>
        <fullName evidence="4">DUF4184 family protein</fullName>
    </recommendedName>
</protein>
<dbReference type="InterPro" id="IPR025238">
    <property type="entry name" value="DUF4184"/>
</dbReference>
<dbReference type="Pfam" id="PF13803">
    <property type="entry name" value="DUF4184"/>
    <property type="match status" value="1"/>
</dbReference>
<organism evidence="2 3">
    <name type="scientific">Gimesia alba</name>
    <dbReference type="NCBI Taxonomy" id="2527973"/>
    <lineage>
        <taxon>Bacteria</taxon>
        <taxon>Pseudomonadati</taxon>
        <taxon>Planctomycetota</taxon>
        <taxon>Planctomycetia</taxon>
        <taxon>Planctomycetales</taxon>
        <taxon>Planctomycetaceae</taxon>
        <taxon>Gimesia</taxon>
    </lineage>
</organism>
<dbReference type="KEGG" id="gaz:Pan241w_38520"/>
<keyword evidence="1" id="KW-1133">Transmembrane helix</keyword>
<feature type="transmembrane region" description="Helical" evidence="1">
    <location>
        <begin position="110"/>
        <end position="137"/>
    </location>
</feature>
<name>A0A517RIQ2_9PLAN</name>
<evidence type="ECO:0000313" key="2">
    <source>
        <dbReference type="EMBL" id="QDT43748.1"/>
    </source>
</evidence>
<dbReference type="AlphaFoldDB" id="A0A517RIQ2"/>
<keyword evidence="3" id="KW-1185">Reference proteome</keyword>
<proteinExistence type="predicted"/>
<dbReference type="Proteomes" id="UP000317171">
    <property type="component" value="Chromosome"/>
</dbReference>